<name>A0A4C1UCK2_EUMVA</name>
<evidence type="ECO:0000313" key="3">
    <source>
        <dbReference type="Proteomes" id="UP000299102"/>
    </source>
</evidence>
<sequence length="179" mass="19096">MQQVTYAARAGARFMNFARPCTRHAASVQPSLSAAYRSCDVKKGKDFFQFPSSSQAAEQTRHSSTLLAGARAAAARRVCTANIEFSCFSSRPRAARAANKCIIWHGRTSADGDLASWGVCSNTWKKANVKCHSPNGSGNSDESSTNIANREIGFAPSARQAPNRCRPARGAGTPANALD</sequence>
<dbReference type="AlphaFoldDB" id="A0A4C1UCK2"/>
<feature type="region of interest" description="Disordered" evidence="1">
    <location>
        <begin position="156"/>
        <end position="179"/>
    </location>
</feature>
<comment type="caution">
    <text evidence="2">The sequence shown here is derived from an EMBL/GenBank/DDBJ whole genome shotgun (WGS) entry which is preliminary data.</text>
</comment>
<dbReference type="EMBL" id="BGZK01000158">
    <property type="protein sequence ID" value="GBP24175.1"/>
    <property type="molecule type" value="Genomic_DNA"/>
</dbReference>
<protein>
    <submittedName>
        <fullName evidence="2">Uncharacterized protein</fullName>
    </submittedName>
</protein>
<evidence type="ECO:0000256" key="1">
    <source>
        <dbReference type="SAM" id="MobiDB-lite"/>
    </source>
</evidence>
<evidence type="ECO:0000313" key="2">
    <source>
        <dbReference type="EMBL" id="GBP24175.1"/>
    </source>
</evidence>
<dbReference type="Proteomes" id="UP000299102">
    <property type="component" value="Unassembled WGS sequence"/>
</dbReference>
<keyword evidence="3" id="KW-1185">Reference proteome</keyword>
<proteinExistence type="predicted"/>
<reference evidence="2 3" key="1">
    <citation type="journal article" date="2019" name="Commun. Biol.">
        <title>The bagworm genome reveals a unique fibroin gene that provides high tensile strength.</title>
        <authorList>
            <person name="Kono N."/>
            <person name="Nakamura H."/>
            <person name="Ohtoshi R."/>
            <person name="Tomita M."/>
            <person name="Numata K."/>
            <person name="Arakawa K."/>
        </authorList>
    </citation>
    <scope>NUCLEOTIDE SEQUENCE [LARGE SCALE GENOMIC DNA]</scope>
</reference>
<organism evidence="2 3">
    <name type="scientific">Eumeta variegata</name>
    <name type="common">Bagworm moth</name>
    <name type="synonym">Eumeta japonica</name>
    <dbReference type="NCBI Taxonomy" id="151549"/>
    <lineage>
        <taxon>Eukaryota</taxon>
        <taxon>Metazoa</taxon>
        <taxon>Ecdysozoa</taxon>
        <taxon>Arthropoda</taxon>
        <taxon>Hexapoda</taxon>
        <taxon>Insecta</taxon>
        <taxon>Pterygota</taxon>
        <taxon>Neoptera</taxon>
        <taxon>Endopterygota</taxon>
        <taxon>Lepidoptera</taxon>
        <taxon>Glossata</taxon>
        <taxon>Ditrysia</taxon>
        <taxon>Tineoidea</taxon>
        <taxon>Psychidae</taxon>
        <taxon>Oiketicinae</taxon>
        <taxon>Eumeta</taxon>
    </lineage>
</organism>
<gene>
    <name evidence="2" type="ORF">EVAR_10399_1</name>
</gene>
<accession>A0A4C1UCK2</accession>